<evidence type="ECO:0000256" key="7">
    <source>
        <dbReference type="ARBA" id="ARBA00023004"/>
    </source>
</evidence>
<evidence type="ECO:0000256" key="3">
    <source>
        <dbReference type="ARBA" id="ARBA00018757"/>
    </source>
</evidence>
<dbReference type="STRING" id="8022.A0A060Y9G8"/>
<evidence type="ECO:0000256" key="5">
    <source>
        <dbReference type="ARBA" id="ARBA00022964"/>
    </source>
</evidence>
<dbReference type="InterPro" id="IPR046452">
    <property type="entry name" value="HgmA_N"/>
</dbReference>
<dbReference type="AlphaFoldDB" id="A0A060Y9G8"/>
<dbReference type="GO" id="GO:0004411">
    <property type="term" value="F:homogentisate 1,2-dioxygenase activity"/>
    <property type="evidence" value="ECO:0007669"/>
    <property type="project" value="UniProtKB-EC"/>
</dbReference>
<feature type="domain" description="Homogentisate 1,2-dioxygenase N-terminal" evidence="11">
    <location>
        <begin position="29"/>
        <end position="165"/>
    </location>
</feature>
<reference evidence="12" key="1">
    <citation type="journal article" date="2014" name="Nat. Commun.">
        <title>The rainbow trout genome provides novel insights into evolution after whole-genome duplication in vertebrates.</title>
        <authorList>
            <person name="Berthelot C."/>
            <person name="Brunet F."/>
            <person name="Chalopin D."/>
            <person name="Juanchich A."/>
            <person name="Bernard M."/>
            <person name="Noel B."/>
            <person name="Bento P."/>
            <person name="Da Silva C."/>
            <person name="Labadie K."/>
            <person name="Alberti A."/>
            <person name="Aury J.M."/>
            <person name="Louis A."/>
            <person name="Dehais P."/>
            <person name="Bardou P."/>
            <person name="Montfort J."/>
            <person name="Klopp C."/>
            <person name="Cabau C."/>
            <person name="Gaspin C."/>
            <person name="Thorgaard G.H."/>
            <person name="Boussaha M."/>
            <person name="Quillet E."/>
            <person name="Guyomard R."/>
            <person name="Galiana D."/>
            <person name="Bobe J."/>
            <person name="Volff J.N."/>
            <person name="Genet C."/>
            <person name="Wincker P."/>
            <person name="Jaillon O."/>
            <person name="Roest Crollius H."/>
            <person name="Guiguen Y."/>
        </authorList>
    </citation>
    <scope>NUCLEOTIDE SEQUENCE [LARGE SCALE GENOMIC DNA]</scope>
</reference>
<evidence type="ECO:0000256" key="6">
    <source>
        <dbReference type="ARBA" id="ARBA00023002"/>
    </source>
</evidence>
<dbReference type="GO" id="GO:0046872">
    <property type="term" value="F:metal ion binding"/>
    <property type="evidence" value="ECO:0007669"/>
    <property type="project" value="UniProtKB-KW"/>
</dbReference>
<dbReference type="EMBL" id="FR907078">
    <property type="protein sequence ID" value="CDQ86039.1"/>
    <property type="molecule type" value="Genomic_DNA"/>
</dbReference>
<evidence type="ECO:0000313" key="13">
    <source>
        <dbReference type="Proteomes" id="UP000193380"/>
    </source>
</evidence>
<sequence>MSVLKTRPITVQPTVCPLICGSLPFSSEDPCCPGALPEESQQHPDFCPYEVRALKRSGRPQCTTEQEVKYIRVSSLRNRHPTSPQLAASLNSTRKTPNSLQYQHFQTNKIREKEESGLHTLCGAGDTKSHNRIGIHMFTCNTSMVDRCVCFNNSDGDSHCAPAGGDCDHYRVWEDDGGTQRDLRHPERIAFQWGCVRGDQRLRVGGVPTWDP</sequence>
<accession>A0A060Y9G8</accession>
<dbReference type="SUPFAM" id="SSF51182">
    <property type="entry name" value="RmlC-like cupins"/>
    <property type="match status" value="1"/>
</dbReference>
<evidence type="ECO:0000256" key="10">
    <source>
        <dbReference type="ARBA" id="ARBA00033225"/>
    </source>
</evidence>
<protein>
    <recommendedName>
        <fullName evidence="3">Homogentisate 1,2-dioxygenase</fullName>
        <ecNumber evidence="2">1.13.11.5</ecNumber>
    </recommendedName>
    <alternativeName>
        <fullName evidence="8">Homogentisate oxygenase</fullName>
    </alternativeName>
    <alternativeName>
        <fullName evidence="9">Homogentisic acid oxidase</fullName>
    </alternativeName>
    <alternativeName>
        <fullName evidence="10">Homogentisicase</fullName>
    </alternativeName>
</protein>
<dbReference type="PANTHER" id="PTHR11056">
    <property type="entry name" value="HOMOGENTISATE 1,2-DIOXYGENASE"/>
    <property type="match status" value="1"/>
</dbReference>
<keyword evidence="5" id="KW-0223">Dioxygenase</keyword>
<dbReference type="GO" id="GO:0006559">
    <property type="term" value="P:L-phenylalanine catabolic process"/>
    <property type="evidence" value="ECO:0007669"/>
    <property type="project" value="UniProtKB-UniPathway"/>
</dbReference>
<dbReference type="GO" id="GO:0006570">
    <property type="term" value="P:tyrosine metabolic process"/>
    <property type="evidence" value="ECO:0007669"/>
    <property type="project" value="InterPro"/>
</dbReference>
<dbReference type="InterPro" id="IPR005708">
    <property type="entry name" value="Homogentis_dOase"/>
</dbReference>
<keyword evidence="6" id="KW-0560">Oxidoreductase</keyword>
<evidence type="ECO:0000256" key="9">
    <source>
        <dbReference type="ARBA" id="ARBA00030437"/>
    </source>
</evidence>
<keyword evidence="7" id="KW-0408">Iron</keyword>
<organism evidence="12 13">
    <name type="scientific">Oncorhynchus mykiss</name>
    <name type="common">Rainbow trout</name>
    <name type="synonym">Salmo gairdneri</name>
    <dbReference type="NCBI Taxonomy" id="8022"/>
    <lineage>
        <taxon>Eukaryota</taxon>
        <taxon>Metazoa</taxon>
        <taxon>Chordata</taxon>
        <taxon>Craniata</taxon>
        <taxon>Vertebrata</taxon>
        <taxon>Euteleostomi</taxon>
        <taxon>Actinopterygii</taxon>
        <taxon>Neopterygii</taxon>
        <taxon>Teleostei</taxon>
        <taxon>Protacanthopterygii</taxon>
        <taxon>Salmoniformes</taxon>
        <taxon>Salmonidae</taxon>
        <taxon>Salmoninae</taxon>
        <taxon>Oncorhynchus</taxon>
    </lineage>
</organism>
<evidence type="ECO:0000256" key="2">
    <source>
        <dbReference type="ARBA" id="ARBA00013127"/>
    </source>
</evidence>
<keyword evidence="4" id="KW-0479">Metal-binding</keyword>
<evidence type="ECO:0000313" key="12">
    <source>
        <dbReference type="EMBL" id="CDQ86039.1"/>
    </source>
</evidence>
<evidence type="ECO:0000259" key="11">
    <source>
        <dbReference type="Pfam" id="PF20510"/>
    </source>
</evidence>
<evidence type="ECO:0000256" key="8">
    <source>
        <dbReference type="ARBA" id="ARBA00030235"/>
    </source>
</evidence>
<comment type="pathway">
    <text evidence="1">Amino-acid degradation; L-phenylalanine degradation; acetoacetate and fumarate from L-phenylalanine: step 4/6.</text>
</comment>
<dbReference type="PANTHER" id="PTHR11056:SF0">
    <property type="entry name" value="HOMOGENTISATE 1,2-DIOXYGENASE"/>
    <property type="match status" value="1"/>
</dbReference>
<dbReference type="Pfam" id="PF20510">
    <property type="entry name" value="HgmA_N"/>
    <property type="match status" value="1"/>
</dbReference>
<gene>
    <name evidence="12" type="ORF">GSONMT00020493001</name>
</gene>
<dbReference type="GO" id="GO:0005737">
    <property type="term" value="C:cytoplasm"/>
    <property type="evidence" value="ECO:0007669"/>
    <property type="project" value="TreeGrafter"/>
</dbReference>
<reference evidence="12" key="2">
    <citation type="submission" date="2014-03" db="EMBL/GenBank/DDBJ databases">
        <authorList>
            <person name="Genoscope - CEA"/>
        </authorList>
    </citation>
    <scope>NUCLEOTIDE SEQUENCE</scope>
</reference>
<dbReference type="Proteomes" id="UP000193380">
    <property type="component" value="Unassembled WGS sequence"/>
</dbReference>
<dbReference type="UniPathway" id="UPA00139">
    <property type="reaction ID" value="UER00339"/>
</dbReference>
<proteinExistence type="predicted"/>
<dbReference type="PaxDb" id="8022-A0A060Y9G8"/>
<name>A0A060Y9G8_ONCMY</name>
<evidence type="ECO:0000256" key="4">
    <source>
        <dbReference type="ARBA" id="ARBA00022723"/>
    </source>
</evidence>
<dbReference type="EC" id="1.13.11.5" evidence="2"/>
<evidence type="ECO:0000256" key="1">
    <source>
        <dbReference type="ARBA" id="ARBA00004704"/>
    </source>
</evidence>
<dbReference type="InterPro" id="IPR011051">
    <property type="entry name" value="RmlC_Cupin_sf"/>
</dbReference>